<name>A0A6G2BH87_9ACTN</name>
<protein>
    <submittedName>
        <fullName evidence="2">Uncharacterized protein</fullName>
    </submittedName>
</protein>
<dbReference type="Proteomes" id="UP000473014">
    <property type="component" value="Unassembled WGS sequence"/>
</dbReference>
<sequence>MAAVVCHRVWTSARSWAQDARTGDGAFLAGALESLLATAVGVVLMPVLLWAGMRLLRERGNHLLVAVGAVVWPVLGGHVVENAVGAGATVAYLALFAAVGALPARVEVRRR</sequence>
<dbReference type="EMBL" id="WIXO01000001">
    <property type="protein sequence ID" value="MTE21647.1"/>
    <property type="molecule type" value="Genomic_DNA"/>
</dbReference>
<reference evidence="2 3" key="1">
    <citation type="submission" date="2019-11" db="EMBL/GenBank/DDBJ databases">
        <authorList>
            <person name="Yuan L."/>
        </authorList>
    </citation>
    <scope>NUCLEOTIDE SEQUENCE [LARGE SCALE GENOMIC DNA]</scope>
    <source>
        <strain evidence="2 3">TRM43335</strain>
    </source>
</reference>
<feature type="transmembrane region" description="Helical" evidence="1">
    <location>
        <begin position="63"/>
        <end position="80"/>
    </location>
</feature>
<keyword evidence="1" id="KW-0472">Membrane</keyword>
<feature type="transmembrane region" description="Helical" evidence="1">
    <location>
        <begin position="86"/>
        <end position="106"/>
    </location>
</feature>
<keyword evidence="1" id="KW-1133">Transmembrane helix</keyword>
<feature type="transmembrane region" description="Helical" evidence="1">
    <location>
        <begin position="26"/>
        <end position="51"/>
    </location>
</feature>
<keyword evidence="3" id="KW-1185">Reference proteome</keyword>
<proteinExistence type="predicted"/>
<gene>
    <name evidence="2" type="ORF">F0L17_21530</name>
</gene>
<accession>A0A6G2BH87</accession>
<evidence type="ECO:0000313" key="3">
    <source>
        <dbReference type="Proteomes" id="UP000473014"/>
    </source>
</evidence>
<evidence type="ECO:0000313" key="2">
    <source>
        <dbReference type="EMBL" id="MTE21647.1"/>
    </source>
</evidence>
<organism evidence="2 3">
    <name type="scientific">Streptomyces taklimakanensis</name>
    <dbReference type="NCBI Taxonomy" id="2569853"/>
    <lineage>
        <taxon>Bacteria</taxon>
        <taxon>Bacillati</taxon>
        <taxon>Actinomycetota</taxon>
        <taxon>Actinomycetes</taxon>
        <taxon>Kitasatosporales</taxon>
        <taxon>Streptomycetaceae</taxon>
        <taxon>Streptomyces</taxon>
    </lineage>
</organism>
<keyword evidence="1" id="KW-0812">Transmembrane</keyword>
<dbReference type="AlphaFoldDB" id="A0A6G2BH87"/>
<evidence type="ECO:0000256" key="1">
    <source>
        <dbReference type="SAM" id="Phobius"/>
    </source>
</evidence>
<comment type="caution">
    <text evidence="2">The sequence shown here is derived from an EMBL/GenBank/DDBJ whole genome shotgun (WGS) entry which is preliminary data.</text>
</comment>